<evidence type="ECO:0000256" key="1">
    <source>
        <dbReference type="SAM" id="MobiDB-lite"/>
    </source>
</evidence>
<proteinExistence type="predicted"/>
<dbReference type="AlphaFoldDB" id="A0A8J6CMZ3"/>
<keyword evidence="3" id="KW-1185">Reference proteome</keyword>
<dbReference type="Proteomes" id="UP000701853">
    <property type="component" value="Chromosome 11"/>
</dbReference>
<reference evidence="2 3" key="1">
    <citation type="journal article" date="2021" name="bioRxiv">
        <title>The Gossypium anomalum genome as a resource for cotton improvement and evolutionary analysis of hybrid incompatibility.</title>
        <authorList>
            <person name="Grover C.E."/>
            <person name="Yuan D."/>
            <person name="Arick M.A."/>
            <person name="Miller E.R."/>
            <person name="Hu G."/>
            <person name="Peterson D.G."/>
            <person name="Wendel J.F."/>
            <person name="Udall J.A."/>
        </authorList>
    </citation>
    <scope>NUCLEOTIDE SEQUENCE [LARGE SCALE GENOMIC DNA]</scope>
    <source>
        <strain evidence="2">JFW-Udall</strain>
        <tissue evidence="2">Leaf</tissue>
    </source>
</reference>
<sequence>MSDSEPGLSRSFVVCLIGELKQLFWGMIGGRKAGLDTPEVSDSHVLEHVIKYKGKQAASRSTRPLRREQHGTTGGEPTVTLTKLSTLAHTPNLRASLGHLPRAVGVGVGVLGFGFGLGLGVGEEQEPQALTREKKRMLSAKKKAMEADFFEAILIFS</sequence>
<name>A0A8J6CMZ3_9ROSI</name>
<comment type="caution">
    <text evidence="2">The sequence shown here is derived from an EMBL/GenBank/DDBJ whole genome shotgun (WGS) entry which is preliminary data.</text>
</comment>
<feature type="region of interest" description="Disordered" evidence="1">
    <location>
        <begin position="56"/>
        <end position="77"/>
    </location>
</feature>
<accession>A0A8J6CMZ3</accession>
<dbReference type="EMBL" id="JAHUZN010000011">
    <property type="protein sequence ID" value="KAG8476826.1"/>
    <property type="molecule type" value="Genomic_DNA"/>
</dbReference>
<gene>
    <name evidence="2" type="ORF">CXB51_030389</name>
</gene>
<evidence type="ECO:0000313" key="2">
    <source>
        <dbReference type="EMBL" id="KAG8476826.1"/>
    </source>
</evidence>
<evidence type="ECO:0000313" key="3">
    <source>
        <dbReference type="Proteomes" id="UP000701853"/>
    </source>
</evidence>
<protein>
    <submittedName>
        <fullName evidence="2">Uncharacterized protein</fullName>
    </submittedName>
</protein>
<dbReference type="OrthoDB" id="1749752at2759"/>
<organism evidence="2 3">
    <name type="scientific">Gossypium anomalum</name>
    <dbReference type="NCBI Taxonomy" id="47600"/>
    <lineage>
        <taxon>Eukaryota</taxon>
        <taxon>Viridiplantae</taxon>
        <taxon>Streptophyta</taxon>
        <taxon>Embryophyta</taxon>
        <taxon>Tracheophyta</taxon>
        <taxon>Spermatophyta</taxon>
        <taxon>Magnoliopsida</taxon>
        <taxon>eudicotyledons</taxon>
        <taxon>Gunneridae</taxon>
        <taxon>Pentapetalae</taxon>
        <taxon>rosids</taxon>
        <taxon>malvids</taxon>
        <taxon>Malvales</taxon>
        <taxon>Malvaceae</taxon>
        <taxon>Malvoideae</taxon>
        <taxon>Gossypium</taxon>
    </lineage>
</organism>